<dbReference type="AlphaFoldDB" id="A0A8T2WUD6"/>
<dbReference type="Proteomes" id="UP000807159">
    <property type="component" value="Chromosome 17"/>
</dbReference>
<evidence type="ECO:0000313" key="1">
    <source>
        <dbReference type="EMBL" id="KAH8483733.1"/>
    </source>
</evidence>
<sequence>MQKFSGHPGVVRSMVFTDDGKYILSSAVGERYVASWRIDGGKKQSASCVLAIEHPAVFIDCKCFKNEGVDDAGLYVLAISETGVCYTWCGKNVKELRTVKPTAANVFIAYDLLVKPSFPKERK</sequence>
<dbReference type="Gene3D" id="2.130.10.10">
    <property type="entry name" value="YVTN repeat-like/Quinoprotein amine dehydrogenase"/>
    <property type="match status" value="1"/>
</dbReference>
<organism evidence="1 2">
    <name type="scientific">Populus deltoides</name>
    <name type="common">Eastern poplar</name>
    <name type="synonym">Eastern cottonwood</name>
    <dbReference type="NCBI Taxonomy" id="3696"/>
    <lineage>
        <taxon>Eukaryota</taxon>
        <taxon>Viridiplantae</taxon>
        <taxon>Streptophyta</taxon>
        <taxon>Embryophyta</taxon>
        <taxon>Tracheophyta</taxon>
        <taxon>Spermatophyta</taxon>
        <taxon>Magnoliopsida</taxon>
        <taxon>eudicotyledons</taxon>
        <taxon>Gunneridae</taxon>
        <taxon>Pentapetalae</taxon>
        <taxon>rosids</taxon>
        <taxon>fabids</taxon>
        <taxon>Malpighiales</taxon>
        <taxon>Salicaceae</taxon>
        <taxon>Saliceae</taxon>
        <taxon>Populus</taxon>
    </lineage>
</organism>
<dbReference type="SUPFAM" id="SSF50978">
    <property type="entry name" value="WD40 repeat-like"/>
    <property type="match status" value="1"/>
</dbReference>
<accession>A0A8T2WUD6</accession>
<protein>
    <submittedName>
        <fullName evidence="1">Uncharacterized protein</fullName>
    </submittedName>
</protein>
<dbReference type="PANTHER" id="PTHR45290:SF1">
    <property type="entry name" value="OS03G0300300 PROTEIN"/>
    <property type="match status" value="1"/>
</dbReference>
<gene>
    <name evidence="1" type="ORF">H0E87_028230</name>
</gene>
<evidence type="ECO:0000313" key="2">
    <source>
        <dbReference type="Proteomes" id="UP000807159"/>
    </source>
</evidence>
<reference evidence="1" key="1">
    <citation type="journal article" date="2021" name="J. Hered.">
        <title>Genome Assembly of Salicaceae Populus deltoides (Eastern Cottonwood) I-69 Based on Nanopore Sequencing and Hi-C Technologies.</title>
        <authorList>
            <person name="Bai S."/>
            <person name="Wu H."/>
            <person name="Zhang J."/>
            <person name="Pan Z."/>
            <person name="Zhao W."/>
            <person name="Li Z."/>
            <person name="Tong C."/>
        </authorList>
    </citation>
    <scope>NUCLEOTIDE SEQUENCE</scope>
    <source>
        <tissue evidence="1">Leaf</tissue>
    </source>
</reference>
<name>A0A8T2WUD6_POPDE</name>
<proteinExistence type="predicted"/>
<comment type="caution">
    <text evidence="1">The sequence shown here is derived from an EMBL/GenBank/DDBJ whole genome shotgun (WGS) entry which is preliminary data.</text>
</comment>
<dbReference type="InterPro" id="IPR015943">
    <property type="entry name" value="WD40/YVTN_repeat-like_dom_sf"/>
</dbReference>
<dbReference type="PANTHER" id="PTHR45290">
    <property type="entry name" value="OS03G0300300 PROTEIN"/>
    <property type="match status" value="1"/>
</dbReference>
<keyword evidence="2" id="KW-1185">Reference proteome</keyword>
<dbReference type="InterPro" id="IPR036322">
    <property type="entry name" value="WD40_repeat_dom_sf"/>
</dbReference>
<dbReference type="EMBL" id="JACEGQ020000017">
    <property type="protein sequence ID" value="KAH8483733.1"/>
    <property type="molecule type" value="Genomic_DNA"/>
</dbReference>